<sequence length="447" mass="48131">MPLVTHRRHGCMQTHDDASMHTVNTDRDVTGMSDSGPWQVIVVGGGPAGASAAWHCAQAGLSVCLVDRARFPRSKPCAEYLSPEGSRILDRMGALADLEQGAATYLTGMVVHAPAGGRIHGEFAAQHAYRGFRDRGLGIRREYLDALLLNRVRAAGVTVMEGARVTQLCRDADGTVNGVELTRDDEPQTLRTVHASLVVGADGLNSVVASRAGLAHRARWPRRVAYVAHYRNVARMGTLGEMHVTDNGYVGLAQVGNGDGASITNVALVLPTRTARALRQSPADTLTTWLGAHPQLAERFVNAERMTPVRAVGPFASHARRSWAPGVMLTGDAADFLDPFTGEGIYAALAGGELLAPIAHAVVHAPDARRRRQALMSYEQARRTTFGGKWRLERLIMLAVAWPPLLNHAARVLSRDRDLADLLIGATGDFVPPSAVLSPRTLLRFLS</sequence>
<evidence type="ECO:0000313" key="2">
    <source>
        <dbReference type="EMBL" id="HCT58362.1"/>
    </source>
</evidence>
<dbReference type="PANTHER" id="PTHR42685">
    <property type="entry name" value="GERANYLGERANYL DIPHOSPHATE REDUCTASE"/>
    <property type="match status" value="1"/>
</dbReference>
<dbReference type="InterPro" id="IPR050407">
    <property type="entry name" value="Geranylgeranyl_reductase"/>
</dbReference>
<feature type="domain" description="FAD-binding" evidence="1">
    <location>
        <begin position="39"/>
        <end position="382"/>
    </location>
</feature>
<dbReference type="EMBL" id="DPIY01000010">
    <property type="protein sequence ID" value="HCT58362.1"/>
    <property type="molecule type" value="Genomic_DNA"/>
</dbReference>
<dbReference type="Gene3D" id="3.50.50.60">
    <property type="entry name" value="FAD/NAD(P)-binding domain"/>
    <property type="match status" value="1"/>
</dbReference>
<dbReference type="Pfam" id="PF01494">
    <property type="entry name" value="FAD_binding_3"/>
    <property type="match status" value="1"/>
</dbReference>
<dbReference type="InterPro" id="IPR002938">
    <property type="entry name" value="FAD-bd"/>
</dbReference>
<evidence type="ECO:0000313" key="3">
    <source>
        <dbReference type="Proteomes" id="UP000264071"/>
    </source>
</evidence>
<proteinExistence type="predicted"/>
<comment type="caution">
    <text evidence="2">The sequence shown here is derived from an EMBL/GenBank/DDBJ whole genome shotgun (WGS) entry which is preliminary data.</text>
</comment>
<dbReference type="AlphaFoldDB" id="A0A3D4VCA6"/>
<reference evidence="2 3" key="1">
    <citation type="journal article" date="2018" name="Nat. Biotechnol.">
        <title>A standardized bacterial taxonomy based on genome phylogeny substantially revises the tree of life.</title>
        <authorList>
            <person name="Parks D.H."/>
            <person name="Chuvochina M."/>
            <person name="Waite D.W."/>
            <person name="Rinke C."/>
            <person name="Skarshewski A."/>
            <person name="Chaumeil P.A."/>
            <person name="Hugenholtz P."/>
        </authorList>
    </citation>
    <scope>NUCLEOTIDE SEQUENCE [LARGE SCALE GENOMIC DNA]</scope>
    <source>
        <strain evidence="2">UBA8844</strain>
    </source>
</reference>
<dbReference type="PANTHER" id="PTHR42685:SF19">
    <property type="entry name" value="POSSIBLE OXIDOREDUCTASE"/>
    <property type="match status" value="1"/>
</dbReference>
<dbReference type="InterPro" id="IPR036188">
    <property type="entry name" value="FAD/NAD-bd_sf"/>
</dbReference>
<dbReference type="GO" id="GO:0071949">
    <property type="term" value="F:FAD binding"/>
    <property type="evidence" value="ECO:0007669"/>
    <property type="project" value="InterPro"/>
</dbReference>
<dbReference type="PRINTS" id="PR00420">
    <property type="entry name" value="RNGMNOXGNASE"/>
</dbReference>
<protein>
    <submittedName>
        <fullName evidence="2">NAD(P)/FAD-dependent oxidoreductase</fullName>
    </submittedName>
</protein>
<dbReference type="Proteomes" id="UP000264071">
    <property type="component" value="Unassembled WGS sequence"/>
</dbReference>
<evidence type="ECO:0000259" key="1">
    <source>
        <dbReference type="Pfam" id="PF01494"/>
    </source>
</evidence>
<organism evidence="2 3">
    <name type="scientific">Gemmatimonas aurantiaca</name>
    <dbReference type="NCBI Taxonomy" id="173480"/>
    <lineage>
        <taxon>Bacteria</taxon>
        <taxon>Pseudomonadati</taxon>
        <taxon>Gemmatimonadota</taxon>
        <taxon>Gemmatimonadia</taxon>
        <taxon>Gemmatimonadales</taxon>
        <taxon>Gemmatimonadaceae</taxon>
        <taxon>Gemmatimonas</taxon>
    </lineage>
</organism>
<gene>
    <name evidence="2" type="ORF">DGD08_14250</name>
</gene>
<dbReference type="SUPFAM" id="SSF51905">
    <property type="entry name" value="FAD/NAD(P)-binding domain"/>
    <property type="match status" value="1"/>
</dbReference>
<accession>A0A3D4VCA6</accession>
<name>A0A3D4VCA6_9BACT</name>